<keyword evidence="4" id="KW-0964">Secreted</keyword>
<evidence type="ECO:0000256" key="2">
    <source>
        <dbReference type="ARBA" id="ARBA00004613"/>
    </source>
</evidence>
<reference evidence="8" key="1">
    <citation type="submission" date="2017-09" db="EMBL/GenBank/DDBJ databases">
        <title>FDA dAtabase for Regulatory Grade micrObial Sequences (FDA-ARGOS): Supporting development and validation of Infectious Disease Dx tests.</title>
        <authorList>
            <person name="Minogue T."/>
            <person name="Wolcott M."/>
            <person name="Wasieloski L."/>
            <person name="Aguilar W."/>
            <person name="Moore D."/>
            <person name="Tallon L."/>
            <person name="Sadzewicz L."/>
            <person name="Ott S."/>
            <person name="Zhao X."/>
            <person name="Nagaraj S."/>
            <person name="Vavikolanu K."/>
            <person name="Aluvathingal J."/>
            <person name="Nadendla S."/>
            <person name="Sichtig H."/>
        </authorList>
    </citation>
    <scope>NUCLEOTIDE SEQUENCE [LARGE SCALE GENOMIC DNA]</scope>
    <source>
        <strain evidence="8">FDAARGOS_387</strain>
    </source>
</reference>
<dbReference type="SUPFAM" id="SSF64518">
    <property type="entry name" value="Phase 1 flagellin"/>
    <property type="match status" value="1"/>
</dbReference>
<dbReference type="PANTHER" id="PTHR42792">
    <property type="entry name" value="FLAGELLIN"/>
    <property type="match status" value="1"/>
</dbReference>
<keyword evidence="8" id="KW-1185">Reference proteome</keyword>
<evidence type="ECO:0000256" key="5">
    <source>
        <dbReference type="ARBA" id="ARBA00023143"/>
    </source>
</evidence>
<gene>
    <name evidence="7" type="primary">flgL</name>
    <name evidence="7" type="ORF">CRN84_09710</name>
</gene>
<keyword evidence="7" id="KW-0282">Flagellum</keyword>
<dbReference type="GO" id="GO:0005198">
    <property type="term" value="F:structural molecule activity"/>
    <property type="evidence" value="ECO:0007669"/>
    <property type="project" value="InterPro"/>
</dbReference>
<dbReference type="Gene3D" id="1.20.1330.10">
    <property type="entry name" value="f41 fragment of flagellin, N-terminal domain"/>
    <property type="match status" value="1"/>
</dbReference>
<dbReference type="InterPro" id="IPR013384">
    <property type="entry name" value="Flagell_FlgL"/>
</dbReference>
<dbReference type="Pfam" id="PF00669">
    <property type="entry name" value="Flagellin_N"/>
    <property type="match status" value="1"/>
</dbReference>
<keyword evidence="7" id="KW-0969">Cilium</keyword>
<evidence type="ECO:0000256" key="3">
    <source>
        <dbReference type="ARBA" id="ARBA00005709"/>
    </source>
</evidence>
<keyword evidence="5" id="KW-0975">Bacterial flagellum</keyword>
<organism evidence="7 8">
    <name type="scientific">Budvicia aquatica</name>
    <dbReference type="NCBI Taxonomy" id="82979"/>
    <lineage>
        <taxon>Bacteria</taxon>
        <taxon>Pseudomonadati</taxon>
        <taxon>Pseudomonadota</taxon>
        <taxon>Gammaproteobacteria</taxon>
        <taxon>Enterobacterales</taxon>
        <taxon>Budviciaceae</taxon>
        <taxon>Budvicia</taxon>
    </lineage>
</organism>
<dbReference type="GO" id="GO:0005576">
    <property type="term" value="C:extracellular region"/>
    <property type="evidence" value="ECO:0007669"/>
    <property type="project" value="UniProtKB-SubCell"/>
</dbReference>
<dbReference type="STRING" id="1111728.GCA_000427805_00482"/>
<dbReference type="GO" id="GO:0009424">
    <property type="term" value="C:bacterial-type flagellum hook"/>
    <property type="evidence" value="ECO:0007669"/>
    <property type="project" value="InterPro"/>
</dbReference>
<proteinExistence type="inferred from homology"/>
<comment type="subcellular location">
    <subcellularLocation>
        <location evidence="1">Bacterial flagellum</location>
    </subcellularLocation>
    <subcellularLocation>
        <location evidence="2">Secreted</location>
    </subcellularLocation>
</comment>
<dbReference type="EMBL" id="PDDX01000001">
    <property type="protein sequence ID" value="PHI29585.1"/>
    <property type="molecule type" value="Genomic_DNA"/>
</dbReference>
<name>A0A2C6DMA9_9GAMM</name>
<dbReference type="OrthoDB" id="9768249at2"/>
<comment type="similarity">
    <text evidence="3">Belongs to the bacterial flagellin family.</text>
</comment>
<evidence type="ECO:0000313" key="8">
    <source>
        <dbReference type="Proteomes" id="UP000224974"/>
    </source>
</evidence>
<evidence type="ECO:0000259" key="6">
    <source>
        <dbReference type="Pfam" id="PF00669"/>
    </source>
</evidence>
<dbReference type="NCBIfam" id="TIGR02550">
    <property type="entry name" value="flagell_flgL"/>
    <property type="match status" value="1"/>
</dbReference>
<sequence length="307" mass="33576">MIMRVTSLNTAATMMRNINNNASSMNKLMDQMAQQTRLLVPSDDPIASTRMIQISREQAAIGQYKSNISTVSGSLAQQETHMDSINKQLLAMRDKLLIASNGTNTSENMDGYGNELQAMMESIVAELNTKNEDGRYIFSGTKTSEQTVMFDEASGKYVFQGNNEQRESTVANGIDIKENTTVGDVFFNGNDDLLNDLNSLVGMLKDPNTDFNSPEFNDAMKNMIDTVDNGIGSVASKITGLGGRQNTISMLNDTHVDVATSNELIQKDLSDLDYPTASIKLNGYLLAAQATQATYVKINNLSLFDAI</sequence>
<evidence type="ECO:0000256" key="1">
    <source>
        <dbReference type="ARBA" id="ARBA00004365"/>
    </source>
</evidence>
<comment type="caution">
    <text evidence="7">The sequence shown here is derived from an EMBL/GenBank/DDBJ whole genome shotgun (WGS) entry which is preliminary data.</text>
</comment>
<dbReference type="Proteomes" id="UP000224974">
    <property type="component" value="Unassembled WGS sequence"/>
</dbReference>
<evidence type="ECO:0000313" key="7">
    <source>
        <dbReference type="EMBL" id="PHI29585.1"/>
    </source>
</evidence>
<dbReference type="InterPro" id="IPR001029">
    <property type="entry name" value="Flagellin_N"/>
</dbReference>
<dbReference type="InterPro" id="IPR001492">
    <property type="entry name" value="Flagellin"/>
</dbReference>
<feature type="domain" description="Flagellin N-terminal" evidence="6">
    <location>
        <begin position="7"/>
        <end position="143"/>
    </location>
</feature>
<evidence type="ECO:0000256" key="4">
    <source>
        <dbReference type="ARBA" id="ARBA00022525"/>
    </source>
</evidence>
<keyword evidence="7" id="KW-0966">Cell projection</keyword>
<protein>
    <submittedName>
        <fullName evidence="7">Flagellar hook-associated protein 3</fullName>
    </submittedName>
</protein>
<dbReference type="AlphaFoldDB" id="A0A2C6DMA9"/>
<dbReference type="PANTHER" id="PTHR42792:SF1">
    <property type="entry name" value="FLAGELLAR HOOK-ASSOCIATED PROTEIN 3"/>
    <property type="match status" value="1"/>
</dbReference>
<dbReference type="GO" id="GO:0071973">
    <property type="term" value="P:bacterial-type flagellum-dependent cell motility"/>
    <property type="evidence" value="ECO:0007669"/>
    <property type="project" value="InterPro"/>
</dbReference>
<accession>A0A2C6DMA9</accession>